<evidence type="ECO:0000313" key="2">
    <source>
        <dbReference type="EMBL" id="SHN64915.1"/>
    </source>
</evidence>
<keyword evidence="1" id="KW-0812">Transmembrane</keyword>
<keyword evidence="3" id="KW-1185">Reference proteome</keyword>
<keyword evidence="1" id="KW-1133">Transmembrane helix</keyword>
<accession>A0A1M7T2D2</accession>
<sequence>MNLTNAFDLTCQRYLALMAIAAVAILAGFSMISSNGLTGGRIVSQIENDLGVSPATPGDHGAIYLFRFVSVRDADKTPAAHFIDMMEVTPHLLAGRFAAKDRDVLYIGKADTSQSTKLVQIVSQLLFPLVTLEGVINLPN</sequence>
<proteinExistence type="predicted"/>
<name>A0A1M7T2D2_9SPHN</name>
<evidence type="ECO:0000313" key="3">
    <source>
        <dbReference type="Proteomes" id="UP000184391"/>
    </source>
</evidence>
<feature type="transmembrane region" description="Helical" evidence="1">
    <location>
        <begin position="12"/>
        <end position="32"/>
    </location>
</feature>
<dbReference type="Proteomes" id="UP000184391">
    <property type="component" value="Unassembled WGS sequence"/>
</dbReference>
<dbReference type="STRING" id="198312.SAMN02745193_02801"/>
<dbReference type="EMBL" id="FRDF01000019">
    <property type="protein sequence ID" value="SHN64915.1"/>
    <property type="molecule type" value="Genomic_DNA"/>
</dbReference>
<organism evidence="2 3">
    <name type="scientific">Erythrobacter sanguineus</name>
    <dbReference type="NCBI Taxonomy" id="198312"/>
    <lineage>
        <taxon>Bacteria</taxon>
        <taxon>Pseudomonadati</taxon>
        <taxon>Pseudomonadota</taxon>
        <taxon>Alphaproteobacteria</taxon>
        <taxon>Sphingomonadales</taxon>
        <taxon>Erythrobacteraceae</taxon>
        <taxon>Erythrobacter/Porphyrobacter group</taxon>
        <taxon>Erythrobacter</taxon>
    </lineage>
</organism>
<gene>
    <name evidence="2" type="ORF">SAMN02745193_02801</name>
</gene>
<evidence type="ECO:0000256" key="1">
    <source>
        <dbReference type="SAM" id="Phobius"/>
    </source>
</evidence>
<dbReference type="RefSeq" id="WP_143150324.1">
    <property type="nucleotide sequence ID" value="NZ_FRDF01000019.1"/>
</dbReference>
<keyword evidence="1" id="KW-0472">Membrane</keyword>
<dbReference type="AlphaFoldDB" id="A0A1M7T2D2"/>
<reference evidence="3" key="1">
    <citation type="submission" date="2016-12" db="EMBL/GenBank/DDBJ databases">
        <authorList>
            <person name="Varghese N."/>
            <person name="Submissions S."/>
        </authorList>
    </citation>
    <scope>NUCLEOTIDE SEQUENCE [LARGE SCALE GENOMIC DNA]</scope>
    <source>
        <strain evidence="3">DSM 11032</strain>
    </source>
</reference>
<protein>
    <submittedName>
        <fullName evidence="2">Uncharacterized protein</fullName>
    </submittedName>
</protein>